<name>A0ABS5KWP4_9ACTN</name>
<accession>A0ABS5KWP4</accession>
<dbReference type="RefSeq" id="WP_212013331.1">
    <property type="nucleotide sequence ID" value="NZ_JAAFYZ010000104.1"/>
</dbReference>
<gene>
    <name evidence="1" type="ORF">KGQ19_26730</name>
</gene>
<protein>
    <submittedName>
        <fullName evidence="1">Uncharacterized protein</fullName>
    </submittedName>
</protein>
<evidence type="ECO:0000313" key="2">
    <source>
        <dbReference type="Proteomes" id="UP000730482"/>
    </source>
</evidence>
<organism evidence="1 2">
    <name type="scientific">Catenulispora pinistramenti</name>
    <dbReference type="NCBI Taxonomy" id="2705254"/>
    <lineage>
        <taxon>Bacteria</taxon>
        <taxon>Bacillati</taxon>
        <taxon>Actinomycetota</taxon>
        <taxon>Actinomycetes</taxon>
        <taxon>Catenulisporales</taxon>
        <taxon>Catenulisporaceae</taxon>
        <taxon>Catenulispora</taxon>
    </lineage>
</organism>
<comment type="caution">
    <text evidence="1">The sequence shown here is derived from an EMBL/GenBank/DDBJ whole genome shotgun (WGS) entry which is preliminary data.</text>
</comment>
<sequence length="400" mass="43227">MTPIDIPAIAARLAIKHTPTPAGATIRTGGPTLAQQIERLIDDAALAGAFTDLADRTSIEVSDLTGADRTTWICFEFDRDHRLLRAGPVPIAELADAGLHGAEEIAVLLGRVRRLMSTAVLLDTSTVRSGLLSVRARMSRPGPLRLSVGGLTLDETVLEAVRNTCLDSYENPTGDSMRLGSVLAAVRDNPLSKAQAYGTDPIPDRTEVLWQQAEEAEMDIAAQHLPTSLDLPVYAAGNLIRALIDAVADPARPPAVDIEGPITITCRKRRKSCNELITSSAYVQNFVFERAAEMAHTDGVQTRMWIDAIHAEVIRATETALLLSTLAETAERRDEPLTARATDAEADRHVQKAERTVANAWFAAAEALQTAVPANDRSKVVAEWEHHTGWAFVGQWAGTS</sequence>
<proteinExistence type="predicted"/>
<dbReference type="EMBL" id="JAAFYZ010000104">
    <property type="protein sequence ID" value="MBS2550471.1"/>
    <property type="molecule type" value="Genomic_DNA"/>
</dbReference>
<evidence type="ECO:0000313" key="1">
    <source>
        <dbReference type="EMBL" id="MBS2550471.1"/>
    </source>
</evidence>
<dbReference type="Proteomes" id="UP000730482">
    <property type="component" value="Unassembled WGS sequence"/>
</dbReference>
<keyword evidence="2" id="KW-1185">Reference proteome</keyword>
<reference evidence="1 2" key="1">
    <citation type="submission" date="2020-02" db="EMBL/GenBank/DDBJ databases">
        <title>Acidophilic actinobacteria isolated from forest soil.</title>
        <authorList>
            <person name="Golinska P."/>
        </authorList>
    </citation>
    <scope>NUCLEOTIDE SEQUENCE [LARGE SCALE GENOMIC DNA]</scope>
    <source>
        <strain evidence="1 2">NL8</strain>
    </source>
</reference>